<dbReference type="SUPFAM" id="SSF48239">
    <property type="entry name" value="Terpenoid cyclases/Protein prenyltransferases"/>
    <property type="match status" value="1"/>
</dbReference>
<protein>
    <submittedName>
        <fullName evidence="2">Carboxypeptidase regulatory-like domain-containing protein</fullName>
    </submittedName>
</protein>
<dbReference type="InterPro" id="IPR008930">
    <property type="entry name" value="Terpenoid_cyclase/PrenylTrfase"/>
</dbReference>
<keyword evidence="3" id="KW-1185">Reference proteome</keyword>
<dbReference type="Pfam" id="PF13620">
    <property type="entry name" value="CarboxypepD_reg"/>
    <property type="match status" value="5"/>
</dbReference>
<dbReference type="Proteomes" id="UP000664052">
    <property type="component" value="Unassembled WGS sequence"/>
</dbReference>
<dbReference type="PANTHER" id="PTHR23303">
    <property type="entry name" value="CARBOXYPEPTIDASE REGULATORY REGION-CONTAINING"/>
    <property type="match status" value="1"/>
</dbReference>
<dbReference type="Gene3D" id="2.120.10.30">
    <property type="entry name" value="TolB, C-terminal domain"/>
    <property type="match status" value="1"/>
</dbReference>
<dbReference type="InterPro" id="IPR011042">
    <property type="entry name" value="6-blade_b-propeller_TolB-like"/>
</dbReference>
<evidence type="ECO:0000256" key="1">
    <source>
        <dbReference type="ARBA" id="ARBA00022729"/>
    </source>
</evidence>
<sequence>MRAGVERHALRQCGVMAAVLVLLCSVEAFAGPELDWLASQQNVDGSYGDTPASLATPSQTTSEVLRAQLLLDQALLPGFESAFTWLDSRTEVHAELLARRLTVTALAGRPTVLTANALLSLQTRGGGFSHQLGFAPSVRDTAMALEALAAANQGATPQASRAVAFLLSCQLGNGGWAEGVNEASPFLSAVALRSLWPYRAIYGGVAAALTRAQGFLWSRRGTDGLWGEDFVSAHALLALVPTVSEAAVLDPAVAALKGHQAPDGSWGQDAYTTALVLQALKVHAARQTGETPAPTGSVAGYVVRAHGTEPLPGVTVAVGGAEELSVTTNADGYFLLPHLPPGAFTLTASRAGFLPASVVVEVQPRQVTLAGRLALDVATQTGLVAGSVVDSVTRQPLSSVQVVLQGPTSRAVLTDARGDFDFGPVTPGTYALGFQKAGYRAVSGEAVVVAGGRLEAHPALTPDDVPVEDGPGAVSGRVVDGKTGLPLAGARFALSASQQVLTGPDGTFALASVPRGSYAGTLSASGYQSLTFSLMFSPGASGALGVMTLFPVDVTPAPTRLTLRGSVTDGVKGTPVAQAHVTLTETGQSVTTGADGRFVLADLTLQAFNLAVAAPGYAPATYAIQVGAYGEAVVELKLSPPGSSATTSTLSGLVTDAAQGLPLQGARVAIAGTALSALTGPDGAFSLSGIPALEFTVEVSAVGHAPRTVAVQLVAHGGYTLDSALEPVSTDGFQVVSLEATQPEAGANGTVVFTARIASLLGAPQSVLVLGVVQDAAGTEVASVTPYAVGTEQPASSFSFAPGEEKTLTVPWKTVQFSPGVYRLVLRVVEPGTVTRALPTGEVLAEAAASSRILPTSALSGAMSLSPPLTQAGVPTPVAFTALLRNAGNVPLAAGAYSLTVVHPDTSEVLYTAQATAAALPVGGLATVSLGSFTPLVAGNLQVRVRPQTPGVAGEVTDRLYVGDKATGSFTVSRTVVPEGTQTVRGHIGLQGVDTAQGGSTDPLFAFVKEAVRRGGEYTAPQAEAWHRANRCLGCHIQTQSLLGLASSFDKAPVDRRAATSLYNNVSTSPYADGALRISHPEFTRTQTTLGLWSLSAWPDVPGTFRAKYRAARFLFDRRQQSGDRTWFTPDYGGYWFGSDVGHTALTVKGFANLLKDATRPDMAAGVTDYALVPVGSVSTGANGVVDLATGPDGTLYALKSQGVIDRLDLVTGAATTVVTGLPTPVSSLSLAADGTFFVTRQSNPTVIKVRGDGTRDNFFAGGYLTDGALGPDGWLYAPDYYGQRVLRVSPTGQVETYAQGGLFSYPQGVAFDAEGRLLVANASAYNLLQVAADRTVSVKAEGLAYTPQRMVLAPDGSVYVLASQPYSEGVLRVRPDGSAERVAELSAPRALAFVGERLLVAAASGAPLRELQRAPLDTSALAAFRAEVPRAVRYLLASHQDNSTDNLTHALRMMGLAEARPVLDDSALLAQVEAAITYEANLLRSRQRADGGWGRYVGQGSDPLVAAMVGIALEYTEPSPTDPQIRRIIQYLLATQRADGSWDNVNNGLSTRLASTSFVMVFMPKALERLGGLDVDLHVELPATVALSNPTVAPTTAVPGPDGSTAYTWKLLGVTHAGRDVDFDLTLHALALGEARPVALRAELEFKNSFLEETVKSPLDVPTVRAASGLTLAIAAAPGTAPAHTPVALSATVTNTGLASASGQVALVIRAAGSTEPTATLPPLMLGELAPGAQRVLPTTWDTGDTLAGPYEVHGRLLDAQGRVVAEGVAPLRITAPEAVASTALTTDKPVYGAWDAVRITGRVANVAPNALLAPSKVEVTVRTPGGAVLATETRDVHQLMPGTSLDLPFPLTLHDAASGTYPVTLTLKDALTRQVLSTRATTFQVERRDLDGLTGGVTVALPQVSAGVPNTCTDTVRSLSASGAAGVTLVRQVLALGTGAVVAQTRQTVDLVGTAPHVEPRMVATAGLATGDYACALQAEGPGGTRSLGFAPFRVEAPAVRLEASLTPMNRGRLLVLLDAPVEGSGHDNDTYGPTGAPGLLAQKAFLETLLTQAGWAYTLIQQDQGEKRFGNELRTGGYTAYALFTEFFTLNAQVQKELREAVFRGEGLLIAGDHDARNKAVQDALGVRYSSTTVSKVERVMLDAAEFPLLSGELAVLASERPLRVERVGAQRLGTYVLAAGTPLPPTPLEALTLNSYGEGDAGFAGMDLLAIATRDGQASLAADVLRALLERVRPGALPTGARAVVPLRLEVTNPGIAVPVTTGVALPPGAEVVDAGGGQVQGGTVRHAFALAAGETKQVRLWVRLPPEAGPAVFQAVVEGTLGGPPVTVTASTTLPVTAPPSLPSIRAQLNALVAAGHPASTALKKASALVGMAIAETYPDLVIEDVTLATDALLPVTDAQGMAPRVALGTWLRHATLGKEAPH</sequence>
<dbReference type="InterPro" id="IPR008969">
    <property type="entry name" value="CarboxyPept-like_regulatory"/>
</dbReference>
<proteinExistence type="predicted"/>
<dbReference type="Gene3D" id="1.50.10.20">
    <property type="match status" value="2"/>
</dbReference>
<accession>A0ABS3DPV9</accession>
<dbReference type="SUPFAM" id="SSF63829">
    <property type="entry name" value="Calcium-dependent phosphotriesterase"/>
    <property type="match status" value="1"/>
</dbReference>
<evidence type="ECO:0000313" key="3">
    <source>
        <dbReference type="Proteomes" id="UP000664052"/>
    </source>
</evidence>
<dbReference type="PANTHER" id="PTHR23303:SF14">
    <property type="entry name" value="BOS COMPLEX SUBUNIT NOMO1-RELATED"/>
    <property type="match status" value="1"/>
</dbReference>
<dbReference type="SUPFAM" id="SSF49452">
    <property type="entry name" value="Starch-binding domain-like"/>
    <property type="match status" value="4"/>
</dbReference>
<reference evidence="2 3" key="1">
    <citation type="submission" date="2021-02" db="EMBL/GenBank/DDBJ databases">
        <title>De Novo genome assembly of isolated myxobacteria.</title>
        <authorList>
            <person name="Stevens D.C."/>
        </authorList>
    </citation>
    <scope>NUCLEOTIDE SEQUENCE [LARGE SCALE GENOMIC DNA]</scope>
    <source>
        <strain evidence="2 3">ATCC 29039</strain>
    </source>
</reference>
<organism evidence="2 3">
    <name type="scientific">Corallococcus macrosporus</name>
    <dbReference type="NCBI Taxonomy" id="35"/>
    <lineage>
        <taxon>Bacteria</taxon>
        <taxon>Pseudomonadati</taxon>
        <taxon>Myxococcota</taxon>
        <taxon>Myxococcia</taxon>
        <taxon>Myxococcales</taxon>
        <taxon>Cystobacterineae</taxon>
        <taxon>Myxococcaceae</taxon>
        <taxon>Corallococcus</taxon>
    </lineage>
</organism>
<dbReference type="RefSeq" id="WP_207057891.1">
    <property type="nucleotide sequence ID" value="NZ_JAFIMU010000017.1"/>
</dbReference>
<dbReference type="InterPro" id="IPR051417">
    <property type="entry name" value="SDr/BOS_complex"/>
</dbReference>
<gene>
    <name evidence="2" type="ORF">JYK02_38205</name>
</gene>
<evidence type="ECO:0000313" key="2">
    <source>
        <dbReference type="EMBL" id="MBN8233367.1"/>
    </source>
</evidence>
<name>A0ABS3DPV9_9BACT</name>
<dbReference type="SUPFAM" id="SSF81853">
    <property type="entry name" value="Family 10 polysaccharide lyase"/>
    <property type="match status" value="1"/>
</dbReference>
<dbReference type="CDD" id="cd00688">
    <property type="entry name" value="ISOPREN_C2_like"/>
    <property type="match status" value="1"/>
</dbReference>
<dbReference type="Gene3D" id="2.60.40.1120">
    <property type="entry name" value="Carboxypeptidase-like, regulatory domain"/>
    <property type="match status" value="5"/>
</dbReference>
<dbReference type="InterPro" id="IPR013784">
    <property type="entry name" value="Carb-bd-like_fold"/>
</dbReference>
<dbReference type="SUPFAM" id="SSF49464">
    <property type="entry name" value="Carboxypeptidase regulatory domain-like"/>
    <property type="match status" value="1"/>
</dbReference>
<keyword evidence="1" id="KW-0732">Signal</keyword>
<dbReference type="EMBL" id="JAFIMU010000017">
    <property type="protein sequence ID" value="MBN8233367.1"/>
    <property type="molecule type" value="Genomic_DNA"/>
</dbReference>
<comment type="caution">
    <text evidence="2">The sequence shown here is derived from an EMBL/GenBank/DDBJ whole genome shotgun (WGS) entry which is preliminary data.</text>
</comment>